<dbReference type="SUPFAM" id="SSF51905">
    <property type="entry name" value="FAD/NAD(P)-binding domain"/>
    <property type="match status" value="1"/>
</dbReference>
<proteinExistence type="predicted"/>
<dbReference type="GO" id="GO:0005739">
    <property type="term" value="C:mitochondrion"/>
    <property type="evidence" value="ECO:0007669"/>
    <property type="project" value="TreeGrafter"/>
</dbReference>
<accession>A0AAV1CFG4</accession>
<organism evidence="4 5">
    <name type="scientific">Oldenlandia corymbosa var. corymbosa</name>
    <dbReference type="NCBI Taxonomy" id="529605"/>
    <lineage>
        <taxon>Eukaryota</taxon>
        <taxon>Viridiplantae</taxon>
        <taxon>Streptophyta</taxon>
        <taxon>Embryophyta</taxon>
        <taxon>Tracheophyta</taxon>
        <taxon>Spermatophyta</taxon>
        <taxon>Magnoliopsida</taxon>
        <taxon>eudicotyledons</taxon>
        <taxon>Gunneridae</taxon>
        <taxon>Pentapetalae</taxon>
        <taxon>asterids</taxon>
        <taxon>lamiids</taxon>
        <taxon>Gentianales</taxon>
        <taxon>Rubiaceae</taxon>
        <taxon>Rubioideae</taxon>
        <taxon>Spermacoceae</taxon>
        <taxon>Hedyotis-Oldenlandia complex</taxon>
        <taxon>Oldenlandia</taxon>
    </lineage>
</organism>
<dbReference type="PANTHER" id="PTHR43004:SF6">
    <property type="entry name" value="FAD_NAD(P)-BINDING OXIDOREDUCTASE FAMILY PROTEIN"/>
    <property type="match status" value="1"/>
</dbReference>
<evidence type="ECO:0000313" key="5">
    <source>
        <dbReference type="Proteomes" id="UP001161247"/>
    </source>
</evidence>
<dbReference type="Pfam" id="PF01494">
    <property type="entry name" value="FAD_binding_3"/>
    <property type="match status" value="1"/>
</dbReference>
<keyword evidence="2" id="KW-0274">FAD</keyword>
<dbReference type="Gene3D" id="3.50.50.60">
    <property type="entry name" value="FAD/NAD(P)-binding domain"/>
    <property type="match status" value="1"/>
</dbReference>
<gene>
    <name evidence="4" type="ORF">OLC1_LOCUS4711</name>
</gene>
<dbReference type="InterPro" id="IPR036188">
    <property type="entry name" value="FAD/NAD-bd_sf"/>
</dbReference>
<name>A0AAV1CFG4_OLDCO</name>
<keyword evidence="5" id="KW-1185">Reference proteome</keyword>
<evidence type="ECO:0000256" key="1">
    <source>
        <dbReference type="ARBA" id="ARBA00022630"/>
    </source>
</evidence>
<dbReference type="GO" id="GO:0006744">
    <property type="term" value="P:ubiquinone biosynthetic process"/>
    <property type="evidence" value="ECO:0007669"/>
    <property type="project" value="TreeGrafter"/>
</dbReference>
<dbReference type="InterPro" id="IPR050641">
    <property type="entry name" value="RIFMO-like"/>
</dbReference>
<dbReference type="PANTHER" id="PTHR43004">
    <property type="entry name" value="TRK SYSTEM POTASSIUM UPTAKE PROTEIN"/>
    <property type="match status" value="1"/>
</dbReference>
<keyword evidence="1" id="KW-0285">Flavoprotein</keyword>
<dbReference type="PRINTS" id="PR00420">
    <property type="entry name" value="RNGMNOXGNASE"/>
</dbReference>
<dbReference type="Gene3D" id="3.40.30.120">
    <property type="match status" value="1"/>
</dbReference>
<dbReference type="EMBL" id="OX459119">
    <property type="protein sequence ID" value="CAI9093257.1"/>
    <property type="molecule type" value="Genomic_DNA"/>
</dbReference>
<protein>
    <submittedName>
        <fullName evidence="4">OLC1v1028720C1</fullName>
    </submittedName>
</protein>
<evidence type="ECO:0000259" key="3">
    <source>
        <dbReference type="Pfam" id="PF01494"/>
    </source>
</evidence>
<reference evidence="4" key="1">
    <citation type="submission" date="2023-03" db="EMBL/GenBank/DDBJ databases">
        <authorList>
            <person name="Julca I."/>
        </authorList>
    </citation>
    <scope>NUCLEOTIDE SEQUENCE</scope>
</reference>
<evidence type="ECO:0000256" key="2">
    <source>
        <dbReference type="ARBA" id="ARBA00022827"/>
    </source>
</evidence>
<evidence type="ECO:0000313" key="4">
    <source>
        <dbReference type="EMBL" id="CAI9093257.1"/>
    </source>
</evidence>
<dbReference type="InterPro" id="IPR002938">
    <property type="entry name" value="FAD-bd"/>
</dbReference>
<dbReference type="AlphaFoldDB" id="A0AAV1CFG4"/>
<dbReference type="Proteomes" id="UP001161247">
    <property type="component" value="Chromosome 2"/>
</dbReference>
<sequence>MGIVVNGLTKKLFKLRNISSSTTRKASSFIRKDDDSSILPVLIVGAGPVGLALSILLTKLGVKCSILEKHTTFSRHPQAHFINNRTMELFRKMDGLADEIMSLQPPVDHWRKFIYCTSITGQILGSVDHMQPQDFDGTVSPISVAHFSQYKLNELLLQKVVNLGFDVVDHQALRCQNDGLIKEKQILMGHECVSVNAADDHSVTVTTSFLREGRLVKKDIRCNFLVGTDGAGSTVRKLVGIDMVGEKDLQKLVSIHFMSEDLGKYLMTERPGMLFFVFNAEAIGVLVAHDLGQGEFVLQVPFYPPQQKLEDFSSEMCEKFILKLVGRGLADIKVMDVKPWVMHAEVAEKFLTHNNKVLLAGDAAHRFPPAGGFGMNTGIQDAHNLAWKIAAVLNDIAPVSLLSSYEMERKQIASFNTKLSVQNFKSAMRIPAALGLDPRIANAVHRAINDTVGNLLPETVQRSILDGIFSIGRAQISILNEKNPLGSSRLAKLRQIFDEGNSLQLQFPAEDLGFRYLKGALVSDADDLADANNSDAPLGRRRDYIPSADPGSRLPHMSVRLLSNLSNKETISTLDLVSLEKVEFLLIIAPMEKSFSLARAAFEVAEELKIHMKTCVIWPSGTTNDKIGRTDAALEPWKSFIEVVEVRNHPSSVSWWDVCQMTDQGAILVRPDEHIAWRIKIGVTGDPVLEMKRVFCKTLGL</sequence>
<dbReference type="Gene3D" id="3.30.9.10">
    <property type="entry name" value="D-Amino Acid Oxidase, subunit A, domain 2"/>
    <property type="match status" value="1"/>
</dbReference>
<feature type="domain" description="FAD-binding" evidence="3">
    <location>
        <begin position="40"/>
        <end position="414"/>
    </location>
</feature>
<dbReference type="GO" id="GO:0016709">
    <property type="term" value="F:oxidoreductase activity, acting on paired donors, with incorporation or reduction of molecular oxygen, NAD(P)H as one donor, and incorporation of one atom of oxygen"/>
    <property type="evidence" value="ECO:0007669"/>
    <property type="project" value="UniProtKB-ARBA"/>
</dbReference>
<dbReference type="GO" id="GO:0071949">
    <property type="term" value="F:FAD binding"/>
    <property type="evidence" value="ECO:0007669"/>
    <property type="project" value="InterPro"/>
</dbReference>